<gene>
    <name evidence="2" type="ORF">ERX40_02465</name>
</gene>
<accession>A0A9Q8CML6</accession>
<dbReference type="EMBL" id="SCWD01000001">
    <property type="protein sequence ID" value="TDM04052.1"/>
    <property type="molecule type" value="Genomic_DNA"/>
</dbReference>
<evidence type="ECO:0000313" key="3">
    <source>
        <dbReference type="Proteomes" id="UP000295280"/>
    </source>
</evidence>
<organism evidence="2 3">
    <name type="scientific">Macrococcus carouselicus</name>
    <dbReference type="NCBI Taxonomy" id="69969"/>
    <lineage>
        <taxon>Bacteria</taxon>
        <taxon>Bacillati</taxon>
        <taxon>Bacillota</taxon>
        <taxon>Bacilli</taxon>
        <taxon>Bacillales</taxon>
        <taxon>Staphylococcaceae</taxon>
        <taxon>Macrococcus</taxon>
    </lineage>
</organism>
<dbReference type="RefSeq" id="WP_133416912.1">
    <property type="nucleotide sequence ID" value="NZ_SCWD01000001.1"/>
</dbReference>
<reference evidence="2 3" key="1">
    <citation type="submission" date="2019-01" db="EMBL/GenBank/DDBJ databases">
        <title>Draft genome sequences of the type strains of six Macrococcus species.</title>
        <authorList>
            <person name="Mazhar S."/>
            <person name="Altermann E."/>
            <person name="Hill C."/>
            <person name="Mcauliffe O."/>
        </authorList>
    </citation>
    <scope>NUCLEOTIDE SEQUENCE [LARGE SCALE GENOMIC DNA]</scope>
    <source>
        <strain evidence="2 3">ATCC 51828</strain>
    </source>
</reference>
<dbReference type="Proteomes" id="UP000295280">
    <property type="component" value="Unassembled WGS sequence"/>
</dbReference>
<keyword evidence="3" id="KW-1185">Reference proteome</keyword>
<proteinExistence type="predicted"/>
<sequence length="484" mass="57299">MTIVIIKIKRREVLVDIEKVKELEGQKDVTFNEICRVFDNHTYETKVVLNKKVNTNIRASIWTTYYQFFESVEEYKNPKNKKQLLYKIGKLHNPDGQPLVRIENKNGQPLSDFTAHLEALVLLSLEYNLLPAEEKTINKWVEHFGLVNENQIKNYNTLKYNGNEYTILKAVRKNVDTMIEVIDFDGELIKRQLSDDEILAKVSEMFYSIDTVAARLSGVLDRLDKHKLIEHHKGYTYAVIKAKTEKKKKLTKEEQELEQYYKEEKEKWLADLSSDERYEIEQQELKKNKNQIFKLDSTEKSNLTALKLDVKKEIELMKEHEQKVNRFTSVQLTSNKLKVEGLVNEKGETNYYDYTFETSTINRFFTNKELNRYLDKHKDVKQVYEQGVEEVVNKYNDLRLEHLVKWFEKKCLNNLSNIEELKFNESTAFGSQEAIELLKLNHEFNKMKIIKLQEEYLEFGKRLAEVMLLDKYRVSVNINKIATN</sequence>
<feature type="coiled-coil region" evidence="1">
    <location>
        <begin position="240"/>
        <end position="267"/>
    </location>
</feature>
<comment type="caution">
    <text evidence="2">The sequence shown here is derived from an EMBL/GenBank/DDBJ whole genome shotgun (WGS) entry which is preliminary data.</text>
</comment>
<dbReference type="OrthoDB" id="9974662at2"/>
<name>A0A9Q8CML6_9STAP</name>
<protein>
    <submittedName>
        <fullName evidence="2">Uncharacterized protein</fullName>
    </submittedName>
</protein>
<keyword evidence="1" id="KW-0175">Coiled coil</keyword>
<evidence type="ECO:0000313" key="2">
    <source>
        <dbReference type="EMBL" id="TDM04052.1"/>
    </source>
</evidence>
<dbReference type="AlphaFoldDB" id="A0A9Q8CML6"/>
<evidence type="ECO:0000256" key="1">
    <source>
        <dbReference type="SAM" id="Coils"/>
    </source>
</evidence>